<reference evidence="1" key="1">
    <citation type="submission" date="2021-02" db="EMBL/GenBank/DDBJ databases">
        <authorList>
            <person name="Nowell W R."/>
        </authorList>
    </citation>
    <scope>NUCLEOTIDE SEQUENCE</scope>
</reference>
<proteinExistence type="predicted"/>
<accession>A0A8S2YZA5</accession>
<protein>
    <submittedName>
        <fullName evidence="1">Uncharacterized protein</fullName>
    </submittedName>
</protein>
<feature type="non-terminal residue" evidence="1">
    <location>
        <position position="41"/>
    </location>
</feature>
<comment type="caution">
    <text evidence="1">The sequence shown here is derived from an EMBL/GenBank/DDBJ whole genome shotgun (WGS) entry which is preliminary data.</text>
</comment>
<evidence type="ECO:0000313" key="1">
    <source>
        <dbReference type="EMBL" id="CAF4576885.1"/>
    </source>
</evidence>
<dbReference type="Proteomes" id="UP000682733">
    <property type="component" value="Unassembled WGS sequence"/>
</dbReference>
<sequence length="41" mass="4756">IYLSLYVTYQKLGAAFYDTASAILYFIGDIEETNRFDITQQ</sequence>
<organism evidence="1 2">
    <name type="scientific">Didymodactylos carnosus</name>
    <dbReference type="NCBI Taxonomy" id="1234261"/>
    <lineage>
        <taxon>Eukaryota</taxon>
        <taxon>Metazoa</taxon>
        <taxon>Spiralia</taxon>
        <taxon>Gnathifera</taxon>
        <taxon>Rotifera</taxon>
        <taxon>Eurotatoria</taxon>
        <taxon>Bdelloidea</taxon>
        <taxon>Philodinida</taxon>
        <taxon>Philodinidae</taxon>
        <taxon>Didymodactylos</taxon>
    </lineage>
</organism>
<dbReference type="AlphaFoldDB" id="A0A8S2YZA5"/>
<feature type="non-terminal residue" evidence="1">
    <location>
        <position position="1"/>
    </location>
</feature>
<gene>
    <name evidence="1" type="ORF">TMI583_LOCUS50308</name>
</gene>
<name>A0A8S2YZA5_9BILA</name>
<evidence type="ECO:0000313" key="2">
    <source>
        <dbReference type="Proteomes" id="UP000682733"/>
    </source>
</evidence>
<dbReference type="EMBL" id="CAJOBA010119812">
    <property type="protein sequence ID" value="CAF4576885.1"/>
    <property type="molecule type" value="Genomic_DNA"/>
</dbReference>